<reference evidence="1" key="1">
    <citation type="submission" date="2021-01" db="UniProtKB">
        <authorList>
            <consortium name="EnsemblMetazoa"/>
        </authorList>
    </citation>
    <scope>IDENTIFICATION</scope>
</reference>
<evidence type="ECO:0000313" key="2">
    <source>
        <dbReference type="Proteomes" id="UP000594260"/>
    </source>
</evidence>
<protein>
    <submittedName>
        <fullName evidence="1">Uncharacterized protein</fullName>
    </submittedName>
</protein>
<dbReference type="KEGG" id="vde:111245739"/>
<dbReference type="GeneID" id="111245739"/>
<dbReference type="AlphaFoldDB" id="A0A7M7JNZ9"/>
<keyword evidence="2" id="KW-1185">Reference proteome</keyword>
<dbReference type="InParanoid" id="A0A7M7JNZ9"/>
<sequence>MGNFFYYETVSTPFYGPTSSHTFLSLYVTVFGLPCCMPGTPGTMLGLFNLSTQRRGGAYLTRGICVKSALSVPQLRVTRPKSAAICYIYISTKEISVKGQQSMRRRLSRLKRSPQRHFNKLNFWAITSGSGERVFSARRVVLLVHHHPTWTRTRMQDRREAFGKWLPLRICNDMQY</sequence>
<name>A0A7M7JNZ9_VARDE</name>
<accession>A0A7M7JNZ9</accession>
<organism evidence="1 2">
    <name type="scientific">Varroa destructor</name>
    <name type="common">Honeybee mite</name>
    <dbReference type="NCBI Taxonomy" id="109461"/>
    <lineage>
        <taxon>Eukaryota</taxon>
        <taxon>Metazoa</taxon>
        <taxon>Ecdysozoa</taxon>
        <taxon>Arthropoda</taxon>
        <taxon>Chelicerata</taxon>
        <taxon>Arachnida</taxon>
        <taxon>Acari</taxon>
        <taxon>Parasitiformes</taxon>
        <taxon>Mesostigmata</taxon>
        <taxon>Gamasina</taxon>
        <taxon>Dermanyssoidea</taxon>
        <taxon>Varroidae</taxon>
        <taxon>Varroa</taxon>
    </lineage>
</organism>
<dbReference type="RefSeq" id="XP_022650190.1">
    <property type="nucleotide sequence ID" value="XM_022794455.1"/>
</dbReference>
<dbReference type="Proteomes" id="UP000594260">
    <property type="component" value="Unplaced"/>
</dbReference>
<evidence type="ECO:0000313" key="1">
    <source>
        <dbReference type="EnsemblMetazoa" id="XP_022650190"/>
    </source>
</evidence>
<proteinExistence type="predicted"/>
<dbReference type="EnsemblMetazoa" id="XM_022794455">
    <property type="protein sequence ID" value="XP_022650190"/>
    <property type="gene ID" value="LOC111245739"/>
</dbReference>